<dbReference type="SUPFAM" id="SSF49785">
    <property type="entry name" value="Galactose-binding domain-like"/>
    <property type="match status" value="1"/>
</dbReference>
<sequence>MSFPHPKDFKTVPRRKTEETVRDGYKRIKDVYIPLRDGGEICANVYLPIREKPEKFPVLLTLGPYGKDIFFGDFGKPHTDMYSNMAKAIKPLGPDACFECPDPIVWAKEHGYAHVRCDTRGSGGSPGVLDVFGVGRTALIGRDSEGQDAYDVVEWAGTQVWSSGKVAMCGISYFGMACYWGAMQQPPHLSAIVPYEALSDMYADGVRPGGVWHTGFQKHWFKNIILPQQYGKKEGLDEEQLKKQRFDFEALETKWVWRSEGPWPVFDRERQLAKIKVPILTAGNWMDSEIHLPGNARSFEQVSSEWKFLEMHTGNHLAAYYEEVQIQRQLRFLDYFLKNKTDNGLESSPRVDLLIRRGVENFYRAEKSWPPEDTIYTKLYLAPMGTLSFDDQNASNQDEAITYAGLTGGENLFQTDFLEKDFEILGYPHLDLTVSTDAKDMDIFVYFYIIDQNGKKIEVRGNHDEPAVSLLRGWLRLSHRTLSKDSEPNRPVLEQLKPASVEKDTWYNVKVPMPCTSILVPKGHRFAVALRATDEEEIIPPMRHIGPDRSKEVFYGTNRIKFGGKVVVPHVKR</sequence>
<dbReference type="InterPro" id="IPR008979">
    <property type="entry name" value="Galactose-bd-like_sf"/>
</dbReference>
<dbReference type="GO" id="GO:0008239">
    <property type="term" value="F:dipeptidyl-peptidase activity"/>
    <property type="evidence" value="ECO:0007669"/>
    <property type="project" value="InterPro"/>
</dbReference>
<dbReference type="InterPro" id="IPR000383">
    <property type="entry name" value="Xaa-Pro-like_dom"/>
</dbReference>
<accession>A0A9Q8Z5D2</accession>
<dbReference type="PANTHER" id="PTHR43056">
    <property type="entry name" value="PEPTIDASE S9 PROLYL OLIGOPEPTIDASE"/>
    <property type="match status" value="1"/>
</dbReference>
<organism evidence="3 4">
    <name type="scientific">Curvularia clavata</name>
    <dbReference type="NCBI Taxonomy" id="95742"/>
    <lineage>
        <taxon>Eukaryota</taxon>
        <taxon>Fungi</taxon>
        <taxon>Dikarya</taxon>
        <taxon>Ascomycota</taxon>
        <taxon>Pezizomycotina</taxon>
        <taxon>Dothideomycetes</taxon>
        <taxon>Pleosporomycetidae</taxon>
        <taxon>Pleosporales</taxon>
        <taxon>Pleosporineae</taxon>
        <taxon>Pleosporaceae</taxon>
        <taxon>Curvularia</taxon>
    </lineage>
</organism>
<dbReference type="InterPro" id="IPR050585">
    <property type="entry name" value="Xaa-Pro_dipeptidyl-ppase/CocE"/>
</dbReference>
<dbReference type="InterPro" id="IPR013736">
    <property type="entry name" value="Xaa-Pro_dipept_C"/>
</dbReference>
<name>A0A9Q8Z5D2_CURCL</name>
<feature type="domain" description="Xaa-Pro dipeptidyl-peptidase C-terminal" evidence="2">
    <location>
        <begin position="330"/>
        <end position="553"/>
    </location>
</feature>
<dbReference type="Gene3D" id="2.60.120.260">
    <property type="entry name" value="Galactose-binding domain-like"/>
    <property type="match status" value="1"/>
</dbReference>
<dbReference type="InterPro" id="IPR029058">
    <property type="entry name" value="AB_hydrolase_fold"/>
</dbReference>
<dbReference type="SMART" id="SM00939">
    <property type="entry name" value="PepX_C"/>
    <property type="match status" value="1"/>
</dbReference>
<evidence type="ECO:0000313" key="3">
    <source>
        <dbReference type="EMBL" id="USP76304.1"/>
    </source>
</evidence>
<dbReference type="Proteomes" id="UP001056012">
    <property type="component" value="Chromosome 2"/>
</dbReference>
<gene>
    <name evidence="3" type="ORF">yc1106_03578</name>
</gene>
<dbReference type="Gene3D" id="3.40.50.1820">
    <property type="entry name" value="alpha/beta hydrolase"/>
    <property type="match status" value="1"/>
</dbReference>
<protein>
    <submittedName>
        <fullName evidence="3">Alpha/beta-hydrolase</fullName>
    </submittedName>
</protein>
<dbReference type="OrthoDB" id="416441at2759"/>
<proteinExistence type="predicted"/>
<dbReference type="NCBIfam" id="TIGR00976">
    <property type="entry name" value="CocE_NonD"/>
    <property type="match status" value="1"/>
</dbReference>
<dbReference type="EMBL" id="CP089275">
    <property type="protein sequence ID" value="USP76304.1"/>
    <property type="molecule type" value="Genomic_DNA"/>
</dbReference>
<dbReference type="Pfam" id="PF02129">
    <property type="entry name" value="Peptidase_S15"/>
    <property type="match status" value="1"/>
</dbReference>
<evidence type="ECO:0000259" key="2">
    <source>
        <dbReference type="SMART" id="SM00939"/>
    </source>
</evidence>
<evidence type="ECO:0000313" key="4">
    <source>
        <dbReference type="Proteomes" id="UP001056012"/>
    </source>
</evidence>
<dbReference type="SUPFAM" id="SSF53474">
    <property type="entry name" value="alpha/beta-Hydrolases"/>
    <property type="match status" value="1"/>
</dbReference>
<dbReference type="VEuPathDB" id="FungiDB:yc1106_03578"/>
<keyword evidence="4" id="KW-1185">Reference proteome</keyword>
<dbReference type="InterPro" id="IPR005674">
    <property type="entry name" value="CocE/Ser_esterase"/>
</dbReference>
<dbReference type="AlphaFoldDB" id="A0A9Q8Z5D2"/>
<evidence type="ECO:0000256" key="1">
    <source>
        <dbReference type="ARBA" id="ARBA00022801"/>
    </source>
</evidence>
<dbReference type="Gene3D" id="1.10.3020.20">
    <property type="match status" value="1"/>
</dbReference>
<keyword evidence="1" id="KW-0378">Hydrolase</keyword>
<reference evidence="3" key="1">
    <citation type="submission" date="2021-12" db="EMBL/GenBank/DDBJ databases">
        <title>Curvularia clavata genome.</title>
        <authorList>
            <person name="Cao Y."/>
        </authorList>
    </citation>
    <scope>NUCLEOTIDE SEQUENCE</scope>
    <source>
        <strain evidence="3">Yc1106</strain>
    </source>
</reference>
<dbReference type="Pfam" id="PF08530">
    <property type="entry name" value="PepX_C"/>
    <property type="match status" value="1"/>
</dbReference>
<dbReference type="PANTHER" id="PTHR43056:SF10">
    <property type="entry name" value="COCE_NOND FAMILY, PUTATIVE (AFU_ORTHOLOGUE AFUA_7G00600)-RELATED"/>
    <property type="match status" value="1"/>
</dbReference>